<feature type="transmembrane region" description="Helical" evidence="1">
    <location>
        <begin position="98"/>
        <end position="119"/>
    </location>
</feature>
<evidence type="ECO:0000313" key="2">
    <source>
        <dbReference type="EnsemblPlants" id="ONIVA02G20550.1"/>
    </source>
</evidence>
<keyword evidence="1" id="KW-0812">Transmembrane</keyword>
<organism evidence="2">
    <name type="scientific">Oryza nivara</name>
    <name type="common">Indian wild rice</name>
    <name type="synonym">Oryza sativa f. spontanea</name>
    <dbReference type="NCBI Taxonomy" id="4536"/>
    <lineage>
        <taxon>Eukaryota</taxon>
        <taxon>Viridiplantae</taxon>
        <taxon>Streptophyta</taxon>
        <taxon>Embryophyta</taxon>
        <taxon>Tracheophyta</taxon>
        <taxon>Spermatophyta</taxon>
        <taxon>Magnoliopsida</taxon>
        <taxon>Liliopsida</taxon>
        <taxon>Poales</taxon>
        <taxon>Poaceae</taxon>
        <taxon>BOP clade</taxon>
        <taxon>Oryzoideae</taxon>
        <taxon>Oryzeae</taxon>
        <taxon>Oryzinae</taxon>
        <taxon>Oryza</taxon>
    </lineage>
</organism>
<dbReference type="Proteomes" id="UP000006591">
    <property type="component" value="Chromosome 2"/>
</dbReference>
<protein>
    <submittedName>
        <fullName evidence="2">Uncharacterized protein</fullName>
    </submittedName>
</protein>
<dbReference type="AlphaFoldDB" id="A0A0E0G7H1"/>
<reference evidence="2" key="1">
    <citation type="submission" date="2015-04" db="UniProtKB">
        <authorList>
            <consortium name="EnsemblPlants"/>
        </authorList>
    </citation>
    <scope>IDENTIFICATION</scope>
    <source>
        <strain evidence="2">SL10</strain>
    </source>
</reference>
<sequence length="166" mass="20013">MLNSTHRWQPWWYVLGKHILILLQKVSDHKKKRDRHILKRKQGLFANESIANSVTRIQIDNIRFSGKQTRTFQFNHTVLTMVRFRIFLIMLYKFFCYNLIFTFSMLNIFLFLSSSNIILKNSFRSHRMQHNFFSIMHKGVLILFYHDATCLYHIAKVYPTARSKHA</sequence>
<dbReference type="HOGENOM" id="CLU_1605326_0_0_1"/>
<name>A0A0E0G7H1_ORYNI</name>
<proteinExistence type="predicted"/>
<dbReference type="EnsemblPlants" id="ONIVA02G20550.1">
    <property type="protein sequence ID" value="ONIVA02G20550.1"/>
    <property type="gene ID" value="ONIVA02G20550"/>
</dbReference>
<keyword evidence="1" id="KW-1133">Transmembrane helix</keyword>
<evidence type="ECO:0000256" key="1">
    <source>
        <dbReference type="SAM" id="Phobius"/>
    </source>
</evidence>
<dbReference type="Gramene" id="ONIVA02G20550.1">
    <property type="protein sequence ID" value="ONIVA02G20550.1"/>
    <property type="gene ID" value="ONIVA02G20550"/>
</dbReference>
<reference evidence="2" key="2">
    <citation type="submission" date="2018-04" db="EMBL/GenBank/DDBJ databases">
        <title>OnivRS2 (Oryza nivara Reference Sequence Version 2).</title>
        <authorList>
            <person name="Zhang J."/>
            <person name="Kudrna D."/>
            <person name="Lee S."/>
            <person name="Talag J."/>
            <person name="Rajasekar S."/>
            <person name="Welchert J."/>
            <person name="Hsing Y.-I."/>
            <person name="Wing R.A."/>
        </authorList>
    </citation>
    <scope>NUCLEOTIDE SEQUENCE [LARGE SCALE GENOMIC DNA]</scope>
    <source>
        <strain evidence="2">SL10</strain>
    </source>
</reference>
<keyword evidence="3" id="KW-1185">Reference proteome</keyword>
<keyword evidence="1" id="KW-0472">Membrane</keyword>
<accession>A0A0E0G7H1</accession>
<evidence type="ECO:0000313" key="3">
    <source>
        <dbReference type="Proteomes" id="UP000006591"/>
    </source>
</evidence>